<evidence type="ECO:0000256" key="2">
    <source>
        <dbReference type="ARBA" id="ARBA00022475"/>
    </source>
</evidence>
<keyword evidence="4 6" id="KW-1133">Transmembrane helix</keyword>
<proteinExistence type="predicted"/>
<keyword evidence="3 6" id="KW-0812">Transmembrane</keyword>
<dbReference type="Proteomes" id="UP001596406">
    <property type="component" value="Unassembled WGS sequence"/>
</dbReference>
<evidence type="ECO:0000256" key="5">
    <source>
        <dbReference type="ARBA" id="ARBA00023136"/>
    </source>
</evidence>
<dbReference type="AlphaFoldDB" id="A0ABD5UKJ3"/>
<keyword evidence="8" id="KW-1185">Reference proteome</keyword>
<evidence type="ECO:0000313" key="7">
    <source>
        <dbReference type="EMBL" id="MFC6838486.1"/>
    </source>
</evidence>
<feature type="transmembrane region" description="Helical" evidence="6">
    <location>
        <begin position="168"/>
        <end position="186"/>
    </location>
</feature>
<evidence type="ECO:0000256" key="6">
    <source>
        <dbReference type="SAM" id="Phobius"/>
    </source>
</evidence>
<reference evidence="7 8" key="1">
    <citation type="journal article" date="2019" name="Int. J. Syst. Evol. Microbiol.">
        <title>The Global Catalogue of Microorganisms (GCM) 10K type strain sequencing project: providing services to taxonomists for standard genome sequencing and annotation.</title>
        <authorList>
            <consortium name="The Broad Institute Genomics Platform"/>
            <consortium name="The Broad Institute Genome Sequencing Center for Infectious Disease"/>
            <person name="Wu L."/>
            <person name="Ma J."/>
        </authorList>
    </citation>
    <scope>NUCLEOTIDE SEQUENCE [LARGE SCALE GENOMIC DNA]</scope>
    <source>
        <strain evidence="7 8">PSRA2</strain>
    </source>
</reference>
<organism evidence="7 8">
    <name type="scientific">Halomarina ordinaria</name>
    <dbReference type="NCBI Taxonomy" id="3033939"/>
    <lineage>
        <taxon>Archaea</taxon>
        <taxon>Methanobacteriati</taxon>
        <taxon>Methanobacteriota</taxon>
        <taxon>Stenosarchaea group</taxon>
        <taxon>Halobacteria</taxon>
        <taxon>Halobacteriales</taxon>
        <taxon>Natronomonadaceae</taxon>
        <taxon>Halomarina</taxon>
    </lineage>
</organism>
<accession>A0ABD5UKJ3</accession>
<dbReference type="PANTHER" id="PTHR30250">
    <property type="entry name" value="PST FAMILY PREDICTED COLANIC ACID TRANSPORTER"/>
    <property type="match status" value="1"/>
</dbReference>
<feature type="transmembrane region" description="Helical" evidence="6">
    <location>
        <begin position="315"/>
        <end position="338"/>
    </location>
</feature>
<protein>
    <submittedName>
        <fullName evidence="7">Flippase</fullName>
    </submittedName>
</protein>
<dbReference type="RefSeq" id="WP_304450175.1">
    <property type="nucleotide sequence ID" value="NZ_JARRAH010000006.1"/>
</dbReference>
<name>A0ABD5UKJ3_9EURY</name>
<feature type="transmembrane region" description="Helical" evidence="6">
    <location>
        <begin position="43"/>
        <end position="64"/>
    </location>
</feature>
<feature type="transmembrane region" description="Helical" evidence="6">
    <location>
        <begin position="12"/>
        <end position="31"/>
    </location>
</feature>
<feature type="transmembrane region" description="Helical" evidence="6">
    <location>
        <begin position="350"/>
        <end position="369"/>
    </location>
</feature>
<dbReference type="CDD" id="cd13128">
    <property type="entry name" value="MATE_Wzx_like"/>
    <property type="match status" value="1"/>
</dbReference>
<dbReference type="PANTHER" id="PTHR30250:SF11">
    <property type="entry name" value="O-ANTIGEN TRANSPORTER-RELATED"/>
    <property type="match status" value="1"/>
</dbReference>
<keyword evidence="2" id="KW-1003">Cell membrane</keyword>
<sequence>MSMNISRSSLKLFGAQLATNAVSFVALAFFARQLGSAQMGVFFLFQAASSVLVMLSDLGLATAMEKRISGGQDAGSVVSSAAALMVGLLSLVAFGVLLFRGPLNAYIGADLAGWLVLAITLTQVKRLTMAWYRGDLRVGDTADIQLLSSLLQMGTSVALILLGVDVLALVFGVLVGSALSSAWALVRNRPPLSRPRTDDATSLFHYAKYNLIPSIGIEVHSWTDVLIIGLFLTQSAVGAYEVAWRVAGVTTLLAAAISMSVLPQTSAWDANSETDRIERLVSSSIVPSLLLIIPSIFGVALLAPDVLGLVFGEDFGAASLALVVLVAGKIPEAIQLVVGKCLLGLDKPNLVARATVVALALNVVLNVALITEFGLLGAAVATTFSFTVGMVLRVHYLREFIAFRLPYANLAWCVVASGVMAAVVVAVRTQLPTTTVPRLLATVAVGAAVYAVVVLLYPPLRSLLLGYVSDLVPRPAA</sequence>
<dbReference type="GO" id="GO:0005886">
    <property type="term" value="C:plasma membrane"/>
    <property type="evidence" value="ECO:0007669"/>
    <property type="project" value="UniProtKB-SubCell"/>
</dbReference>
<feature type="transmembrane region" description="Helical" evidence="6">
    <location>
        <begin position="285"/>
        <end position="303"/>
    </location>
</feature>
<dbReference type="Pfam" id="PF13440">
    <property type="entry name" value="Polysacc_synt_3"/>
    <property type="match status" value="1"/>
</dbReference>
<feature type="transmembrane region" description="Helical" evidence="6">
    <location>
        <begin position="439"/>
        <end position="457"/>
    </location>
</feature>
<evidence type="ECO:0000256" key="1">
    <source>
        <dbReference type="ARBA" id="ARBA00004651"/>
    </source>
</evidence>
<evidence type="ECO:0000256" key="3">
    <source>
        <dbReference type="ARBA" id="ARBA00022692"/>
    </source>
</evidence>
<feature type="transmembrane region" description="Helical" evidence="6">
    <location>
        <begin position="375"/>
        <end position="395"/>
    </location>
</feature>
<dbReference type="EMBL" id="JBHSXM010000006">
    <property type="protein sequence ID" value="MFC6838486.1"/>
    <property type="molecule type" value="Genomic_DNA"/>
</dbReference>
<gene>
    <name evidence="7" type="ORF">ACFQHK_18560</name>
</gene>
<feature type="transmembrane region" description="Helical" evidence="6">
    <location>
        <begin position="76"/>
        <end position="99"/>
    </location>
</feature>
<keyword evidence="5 6" id="KW-0472">Membrane</keyword>
<evidence type="ECO:0000313" key="8">
    <source>
        <dbReference type="Proteomes" id="UP001596406"/>
    </source>
</evidence>
<feature type="transmembrane region" description="Helical" evidence="6">
    <location>
        <begin position="407"/>
        <end position="427"/>
    </location>
</feature>
<comment type="caution">
    <text evidence="7">The sequence shown here is derived from an EMBL/GenBank/DDBJ whole genome shotgun (WGS) entry which is preliminary data.</text>
</comment>
<evidence type="ECO:0000256" key="4">
    <source>
        <dbReference type="ARBA" id="ARBA00022989"/>
    </source>
</evidence>
<dbReference type="InterPro" id="IPR050833">
    <property type="entry name" value="Poly_Biosynth_Transport"/>
</dbReference>
<comment type="subcellular location">
    <subcellularLocation>
        <location evidence="1">Cell membrane</location>
        <topology evidence="1">Multi-pass membrane protein</topology>
    </subcellularLocation>
</comment>